<accession>A0A2U3PYH7</accession>
<dbReference type="AlphaFoldDB" id="A0A2U3PYH7"/>
<dbReference type="EMBL" id="LS398110">
    <property type="protein sequence ID" value="SPP94159.1"/>
    <property type="molecule type" value="Genomic_DNA"/>
</dbReference>
<dbReference type="Gene3D" id="3.90.550.10">
    <property type="entry name" value="Spore Coat Polysaccharide Biosynthesis Protein SpsA, Chain A"/>
    <property type="match status" value="1"/>
</dbReference>
<reference evidence="1 2" key="1">
    <citation type="submission" date="2018-03" db="EMBL/GenBank/DDBJ databases">
        <authorList>
            <person name="Gully D."/>
        </authorList>
    </citation>
    <scope>NUCLEOTIDE SEQUENCE [LARGE SCALE GENOMIC DNA]</scope>
    <source>
        <strain evidence="1">ORS3257</strain>
    </source>
</reference>
<name>A0A2U3PYH7_9BRAD</name>
<evidence type="ECO:0000313" key="2">
    <source>
        <dbReference type="Proteomes" id="UP000246085"/>
    </source>
</evidence>
<sequence length="319" mass="35874">MTVHFCTLFDARYAARGLVMLESLEAQFAGDKTVTVLAMDDEVPSMVARMGRPNWKVVTVEDLGDAELVQVKTTRPHREFCWTCAPALMRHMVEAHADGEIVAYLDADLYFFSSPQLLLDELGSSGTILIHEHRYSEDRRHYESSSGRFNVGFVAFLVGDEARACVNRWRQQVLDKCVLEPENGYCGDQGYLNEWPGLYPGLRILKNIGGGVAPWNLLAYKVEGTASRPTVSGVPVVFFHYHSFRMVSVGAFSHVAAIPAWGYDFSRESQRLLFSRYARKIRGVLKRAGRLGFTAESDLQHPVREAVRALLRRNLISAI</sequence>
<protein>
    <recommendedName>
        <fullName evidence="3">Glycosyl transferase</fullName>
    </recommendedName>
</protein>
<gene>
    <name evidence="1" type="ORF">BRAD3257_3113</name>
</gene>
<dbReference type="InterPro" id="IPR029044">
    <property type="entry name" value="Nucleotide-diphossugar_trans"/>
</dbReference>
<dbReference type="KEGG" id="bvz:BRAD3257_3113"/>
<dbReference type="RefSeq" id="WP_122402303.1">
    <property type="nucleotide sequence ID" value="NZ_LS398110.1"/>
</dbReference>
<evidence type="ECO:0008006" key="3">
    <source>
        <dbReference type="Google" id="ProtNLM"/>
    </source>
</evidence>
<dbReference type="SUPFAM" id="SSF53448">
    <property type="entry name" value="Nucleotide-diphospho-sugar transferases"/>
    <property type="match status" value="1"/>
</dbReference>
<organism evidence="1 2">
    <name type="scientific">Bradyrhizobium vignae</name>
    <dbReference type="NCBI Taxonomy" id="1549949"/>
    <lineage>
        <taxon>Bacteria</taxon>
        <taxon>Pseudomonadati</taxon>
        <taxon>Pseudomonadota</taxon>
        <taxon>Alphaproteobacteria</taxon>
        <taxon>Hyphomicrobiales</taxon>
        <taxon>Nitrobacteraceae</taxon>
        <taxon>Bradyrhizobium</taxon>
    </lineage>
</organism>
<evidence type="ECO:0000313" key="1">
    <source>
        <dbReference type="EMBL" id="SPP94159.1"/>
    </source>
</evidence>
<proteinExistence type="predicted"/>
<dbReference type="Proteomes" id="UP000246085">
    <property type="component" value="Chromosome BRAD3257"/>
</dbReference>